<evidence type="ECO:0000313" key="2">
    <source>
        <dbReference type="EMBL" id="JAP13411.1"/>
    </source>
</evidence>
<dbReference type="AlphaFoldDB" id="A0A0V0GZP3"/>
<evidence type="ECO:0000256" key="1">
    <source>
        <dbReference type="SAM" id="MobiDB-lite"/>
    </source>
</evidence>
<feature type="region of interest" description="Disordered" evidence="1">
    <location>
        <begin position="1"/>
        <end position="155"/>
    </location>
</feature>
<protein>
    <submittedName>
        <fullName evidence="2">Putative ovule protein</fullName>
    </submittedName>
</protein>
<feature type="compositionally biased region" description="Basic and acidic residues" evidence="1">
    <location>
        <begin position="53"/>
        <end position="75"/>
    </location>
</feature>
<organism evidence="2">
    <name type="scientific">Solanum chacoense</name>
    <name type="common">Chaco potato</name>
    <dbReference type="NCBI Taxonomy" id="4108"/>
    <lineage>
        <taxon>Eukaryota</taxon>
        <taxon>Viridiplantae</taxon>
        <taxon>Streptophyta</taxon>
        <taxon>Embryophyta</taxon>
        <taxon>Tracheophyta</taxon>
        <taxon>Spermatophyta</taxon>
        <taxon>Magnoliopsida</taxon>
        <taxon>eudicotyledons</taxon>
        <taxon>Gunneridae</taxon>
        <taxon>Pentapetalae</taxon>
        <taxon>asterids</taxon>
        <taxon>lamiids</taxon>
        <taxon>Solanales</taxon>
        <taxon>Solanaceae</taxon>
        <taxon>Solanoideae</taxon>
        <taxon>Solaneae</taxon>
        <taxon>Solanum</taxon>
    </lineage>
</organism>
<sequence length="155" mass="17778">MLLEESLAKNEPEVSVELSDSEKSYNMLPKVVKFSDQIEKPKMELPPYQSEQPVDKKPDQVKITSHDEDDLKASKVIDNSNGKLNELESKAKKDDDDLGKDEHKMWEREAEQEEKSEFSENGGTSPTKQQNQKKKKPLFHKFGSLLKKKNTSSQK</sequence>
<reference evidence="2" key="1">
    <citation type="submission" date="2015-12" db="EMBL/GenBank/DDBJ databases">
        <title>Gene expression during late stages of embryo sac development: a critical building block for successful pollen-pistil interactions.</title>
        <authorList>
            <person name="Liu Y."/>
            <person name="Joly V."/>
            <person name="Sabar M."/>
            <person name="Matton D.P."/>
        </authorList>
    </citation>
    <scope>NUCLEOTIDE SEQUENCE</scope>
</reference>
<dbReference type="EMBL" id="GEDG01028091">
    <property type="protein sequence ID" value="JAP13411.1"/>
    <property type="molecule type" value="Transcribed_RNA"/>
</dbReference>
<name>A0A0V0GZP3_SOLCH</name>
<feature type="compositionally biased region" description="Basic and acidic residues" evidence="1">
    <location>
        <begin position="1"/>
        <end position="12"/>
    </location>
</feature>
<proteinExistence type="predicted"/>
<feature type="compositionally biased region" description="Basic residues" evidence="1">
    <location>
        <begin position="146"/>
        <end position="155"/>
    </location>
</feature>
<accession>A0A0V0GZP3</accession>
<feature type="compositionally biased region" description="Basic and acidic residues" evidence="1">
    <location>
        <begin position="85"/>
        <end position="118"/>
    </location>
</feature>